<dbReference type="AlphaFoldDB" id="A0A1M5SDN4"/>
<organism evidence="2 3">
    <name type="scientific">Clostridium grantii DSM 8605</name>
    <dbReference type="NCBI Taxonomy" id="1121316"/>
    <lineage>
        <taxon>Bacteria</taxon>
        <taxon>Bacillati</taxon>
        <taxon>Bacillota</taxon>
        <taxon>Clostridia</taxon>
        <taxon>Eubacteriales</taxon>
        <taxon>Clostridiaceae</taxon>
        <taxon>Clostridium</taxon>
    </lineage>
</organism>
<proteinExistence type="predicted"/>
<protein>
    <submittedName>
        <fullName evidence="2">Uncharacterized protein</fullName>
    </submittedName>
</protein>
<keyword evidence="1" id="KW-0175">Coiled coil</keyword>
<dbReference type="OrthoDB" id="1938795at2"/>
<evidence type="ECO:0000313" key="3">
    <source>
        <dbReference type="Proteomes" id="UP000184447"/>
    </source>
</evidence>
<accession>A0A1M5SDN4</accession>
<name>A0A1M5SDN4_9CLOT</name>
<keyword evidence="3" id="KW-1185">Reference proteome</keyword>
<sequence>MNTNNLQINQGYKYKELCSLLEVEEKSRGNSRNCQYKDFERYFTYHKVGQKTFIDEIFAEVKEKIDNRKGHSGKSEGSRNQTTLYANYIDAILTNYFYSIQENHKIDNTIYRTNLQMLQIANLINENYKRLQTKEEEIVKYISKNGLSFISFNNVMFQVSSIANRKIEQSLTRLQNKNIIKFQKGYIISYFDEERISKERIANTEETQIIKDIEKKLLDAYDTTIQQLKFDKKALRKFYDKVKEEVKKEIECMYFYVGYEITAYYQENREIIDEEYNNAKKLKQIIKSKVAEKAKLQVEEIIVRKKQLDNDILYLFLEEEEDKVFKGSKKKPQYLKSWEMSIVNNENYLNEVKEIVNYIV</sequence>
<dbReference type="Proteomes" id="UP000184447">
    <property type="component" value="Unassembled WGS sequence"/>
</dbReference>
<dbReference type="STRING" id="1121316.SAMN02745207_00883"/>
<evidence type="ECO:0000313" key="2">
    <source>
        <dbReference type="EMBL" id="SHH36626.1"/>
    </source>
</evidence>
<evidence type="ECO:0000256" key="1">
    <source>
        <dbReference type="SAM" id="Coils"/>
    </source>
</evidence>
<feature type="coiled-coil region" evidence="1">
    <location>
        <begin position="279"/>
        <end position="311"/>
    </location>
</feature>
<gene>
    <name evidence="2" type="ORF">SAMN02745207_00883</name>
</gene>
<dbReference type="RefSeq" id="WP_073337216.1">
    <property type="nucleotide sequence ID" value="NZ_FQXM01000004.1"/>
</dbReference>
<reference evidence="2 3" key="1">
    <citation type="submission" date="2016-11" db="EMBL/GenBank/DDBJ databases">
        <authorList>
            <person name="Jaros S."/>
            <person name="Januszkiewicz K."/>
            <person name="Wedrychowicz H."/>
        </authorList>
    </citation>
    <scope>NUCLEOTIDE SEQUENCE [LARGE SCALE GENOMIC DNA]</scope>
    <source>
        <strain evidence="2 3">DSM 8605</strain>
    </source>
</reference>
<dbReference type="EMBL" id="FQXM01000004">
    <property type="protein sequence ID" value="SHH36626.1"/>
    <property type="molecule type" value="Genomic_DNA"/>
</dbReference>